<feature type="domain" description="DUF7729" evidence="2">
    <location>
        <begin position="152"/>
        <end position="358"/>
    </location>
</feature>
<reference evidence="3" key="1">
    <citation type="journal article" date="2022" name="bioRxiv">
        <title>Deciphering the potential niche of two novel black yeast fungi from a biological soil crust based on their genomes, phenotypes, and melanin regulation.</title>
        <authorList>
            <consortium name="DOE Joint Genome Institute"/>
            <person name="Carr E.C."/>
            <person name="Barton Q."/>
            <person name="Grambo S."/>
            <person name="Sullivan M."/>
            <person name="Renfro C.M."/>
            <person name="Kuo A."/>
            <person name="Pangilinan J."/>
            <person name="Lipzen A."/>
            <person name="Keymanesh K."/>
            <person name="Savage E."/>
            <person name="Barry K."/>
            <person name="Grigoriev I.V."/>
            <person name="Riekhof W.R."/>
            <person name="Harris S.S."/>
        </authorList>
    </citation>
    <scope>NUCLEOTIDE SEQUENCE</scope>
    <source>
        <strain evidence="3">JF 03-4F</strain>
    </source>
</reference>
<name>A0AAN6DXB2_9EURO</name>
<dbReference type="PANTHER" id="PTHR39460">
    <property type="entry name" value="EXPRESSED PROTEIN"/>
    <property type="match status" value="1"/>
</dbReference>
<keyword evidence="4" id="KW-1185">Reference proteome</keyword>
<feature type="signal peptide" evidence="1">
    <location>
        <begin position="1"/>
        <end position="43"/>
    </location>
</feature>
<evidence type="ECO:0000313" key="3">
    <source>
        <dbReference type="EMBL" id="KAI1613813.1"/>
    </source>
</evidence>
<dbReference type="PANTHER" id="PTHR39460:SF1">
    <property type="entry name" value="C6 TRANSCRIPTION FACTOR"/>
    <property type="match status" value="1"/>
</dbReference>
<accession>A0AAN6DXB2</accession>
<proteinExistence type="predicted"/>
<evidence type="ECO:0000259" key="2">
    <source>
        <dbReference type="Pfam" id="PF24855"/>
    </source>
</evidence>
<dbReference type="EMBL" id="MU404353">
    <property type="protein sequence ID" value="KAI1613813.1"/>
    <property type="molecule type" value="Genomic_DNA"/>
</dbReference>
<comment type="caution">
    <text evidence="3">The sequence shown here is derived from an EMBL/GenBank/DDBJ whole genome shotgun (WGS) entry which is preliminary data.</text>
</comment>
<protein>
    <recommendedName>
        <fullName evidence="2">DUF7729 domain-containing protein</fullName>
    </recommendedName>
</protein>
<organism evidence="3 4">
    <name type="scientific">Exophiala viscosa</name>
    <dbReference type="NCBI Taxonomy" id="2486360"/>
    <lineage>
        <taxon>Eukaryota</taxon>
        <taxon>Fungi</taxon>
        <taxon>Dikarya</taxon>
        <taxon>Ascomycota</taxon>
        <taxon>Pezizomycotina</taxon>
        <taxon>Eurotiomycetes</taxon>
        <taxon>Chaetothyriomycetidae</taxon>
        <taxon>Chaetothyriales</taxon>
        <taxon>Herpotrichiellaceae</taxon>
        <taxon>Exophiala</taxon>
    </lineage>
</organism>
<evidence type="ECO:0000313" key="4">
    <source>
        <dbReference type="Proteomes" id="UP001203852"/>
    </source>
</evidence>
<feature type="chain" id="PRO_5042972687" description="DUF7729 domain-containing protein" evidence="1">
    <location>
        <begin position="44"/>
        <end position="403"/>
    </location>
</feature>
<evidence type="ECO:0000256" key="1">
    <source>
        <dbReference type="SAM" id="SignalP"/>
    </source>
</evidence>
<dbReference type="Pfam" id="PF24855">
    <property type="entry name" value="DUF7729"/>
    <property type="match status" value="1"/>
</dbReference>
<sequence length="403" mass="42217">MSISAANRPRPGRRRIHARSYGAPSSVLSLLLLFISMLASTLAYEMEVDALVYESSYFQELAVRGEIHIDMTEPPLIRDIHIQRRQDSVVPTSVSEATSTWDSSAASTSSTTSSSSSAAATSLAIATDTSTTVSPTAVSTSISPSVTVVTTPLPSPFDTSIGSNFTVSSCPTFFSTFLSNSTFQSCVPVSLLLQNSNSFFRAERSTTLLTQTLDSACNAPLAICSPLMANLASELIADANCGADYKLQNPLVSQAYAGLLAYEPLYRATCLQDSTSGAYCFAEAVTNTTNDADAYPYYTALGLNMPAGASPTCSQCLKDTMSIFAGYAQATNQPLASTYLGCAAQVDVACGSGFAATDIKVGSVKKSAATRKGYGSISASGGAAALLALLFVFDDTFDHVLGY</sequence>
<gene>
    <name evidence="3" type="ORF">EDD36DRAFT_434638</name>
</gene>
<keyword evidence="1" id="KW-0732">Signal</keyword>
<dbReference type="Proteomes" id="UP001203852">
    <property type="component" value="Unassembled WGS sequence"/>
</dbReference>
<dbReference type="InterPro" id="IPR056146">
    <property type="entry name" value="DUF7729"/>
</dbReference>
<dbReference type="AlphaFoldDB" id="A0AAN6DXB2"/>